<name>A0AAV9PLZ2_9PEZI</name>
<dbReference type="Gene3D" id="1.20.120.1630">
    <property type="match status" value="1"/>
</dbReference>
<accession>A0AAV9PLZ2</accession>
<feature type="transmembrane region" description="Helical" evidence="1">
    <location>
        <begin position="149"/>
        <end position="173"/>
    </location>
</feature>
<dbReference type="Proteomes" id="UP001337655">
    <property type="component" value="Unassembled WGS sequence"/>
</dbReference>
<dbReference type="PANTHER" id="PTHR32251">
    <property type="entry name" value="3-OXO-5-ALPHA-STEROID 4-DEHYDROGENASE"/>
    <property type="match status" value="1"/>
</dbReference>
<evidence type="ECO:0000313" key="3">
    <source>
        <dbReference type="Proteomes" id="UP001337655"/>
    </source>
</evidence>
<comment type="caution">
    <text evidence="2">The sequence shown here is derived from an EMBL/GenBank/DDBJ whole genome shotgun (WGS) entry which is preliminary data.</text>
</comment>
<dbReference type="AlphaFoldDB" id="A0AAV9PLZ2"/>
<dbReference type="InterPro" id="IPR010721">
    <property type="entry name" value="UstE-like"/>
</dbReference>
<organism evidence="2 3">
    <name type="scientific">Saxophila tyrrhenica</name>
    <dbReference type="NCBI Taxonomy" id="1690608"/>
    <lineage>
        <taxon>Eukaryota</taxon>
        <taxon>Fungi</taxon>
        <taxon>Dikarya</taxon>
        <taxon>Ascomycota</taxon>
        <taxon>Pezizomycotina</taxon>
        <taxon>Dothideomycetes</taxon>
        <taxon>Dothideomycetidae</taxon>
        <taxon>Mycosphaerellales</taxon>
        <taxon>Extremaceae</taxon>
        <taxon>Saxophila</taxon>
    </lineage>
</organism>
<keyword evidence="3" id="KW-1185">Reference proteome</keyword>
<dbReference type="EMBL" id="JAVRRT010000003">
    <property type="protein sequence ID" value="KAK5173860.1"/>
    <property type="molecule type" value="Genomic_DNA"/>
</dbReference>
<evidence type="ECO:0008006" key="4">
    <source>
        <dbReference type="Google" id="ProtNLM"/>
    </source>
</evidence>
<keyword evidence="1" id="KW-0472">Membrane</keyword>
<dbReference type="GeneID" id="89923888"/>
<sequence length="349" mass="39637">MALPVITSLADCADFSKTVEPYIPQLYAFPSNFANAITNPEALKHLYLTTNPIISGLAFSIATFPIFFIVAEINKNYSQVDRVWSILPTIYHIHYAVWARLNGMPTQLVDNVLAFSVVWSTRLTFNYWRRGGYQVGSEDYRWKIIQDKIGSFAFVILNVLFISTAQIILLQAVTTPTYLLLLTSRLHPTLSTPDALFARSLLLLVVVEYFADQQQWNYHAAKAQYASTAKVPQGWTRAQMDRGFNTTGLWKFSRHPNFAAEQMIWVTLYAWGAWRTGSYVNWTAAGVVGYLGVFAGSTPITERISKGKYPEYEVYQRRVGKFLPLGLGWTEEAEEEGKRVGEKRGKKKQ</sequence>
<protein>
    <recommendedName>
        <fullName evidence="4">DUF1295-domain-containing protein</fullName>
    </recommendedName>
</protein>
<dbReference type="Pfam" id="PF06966">
    <property type="entry name" value="DUF1295"/>
    <property type="match status" value="1"/>
</dbReference>
<gene>
    <name evidence="2" type="ORF">LTR77_002541</name>
</gene>
<dbReference type="RefSeq" id="XP_064662555.1">
    <property type="nucleotide sequence ID" value="XM_064799800.1"/>
</dbReference>
<dbReference type="PANTHER" id="PTHR32251:SF23">
    <property type="entry name" value="3-OXO-5-ALPHA-STEROID 4-DEHYDROGENASE (DUF1295)"/>
    <property type="match status" value="1"/>
</dbReference>
<dbReference type="GO" id="GO:0016020">
    <property type="term" value="C:membrane"/>
    <property type="evidence" value="ECO:0007669"/>
    <property type="project" value="TreeGrafter"/>
</dbReference>
<evidence type="ECO:0000256" key="1">
    <source>
        <dbReference type="SAM" id="Phobius"/>
    </source>
</evidence>
<keyword evidence="1" id="KW-0812">Transmembrane</keyword>
<feature type="transmembrane region" description="Helical" evidence="1">
    <location>
        <begin position="53"/>
        <end position="71"/>
    </location>
</feature>
<evidence type="ECO:0000313" key="2">
    <source>
        <dbReference type="EMBL" id="KAK5173860.1"/>
    </source>
</evidence>
<reference evidence="2 3" key="1">
    <citation type="submission" date="2023-08" db="EMBL/GenBank/DDBJ databases">
        <title>Black Yeasts Isolated from many extreme environments.</title>
        <authorList>
            <person name="Coleine C."/>
            <person name="Stajich J.E."/>
            <person name="Selbmann L."/>
        </authorList>
    </citation>
    <scope>NUCLEOTIDE SEQUENCE [LARGE SCALE GENOMIC DNA]</scope>
    <source>
        <strain evidence="2 3">CCFEE 5935</strain>
    </source>
</reference>
<keyword evidence="1" id="KW-1133">Transmembrane helix</keyword>
<proteinExistence type="predicted"/>